<dbReference type="AlphaFoldDB" id="A0AA46TJX2"/>
<dbReference type="EMBL" id="CP094970">
    <property type="protein sequence ID" value="UYM06714.1"/>
    <property type="molecule type" value="Genomic_DNA"/>
</dbReference>
<keyword evidence="2" id="KW-1185">Reference proteome</keyword>
<proteinExistence type="predicted"/>
<evidence type="ECO:0000313" key="2">
    <source>
        <dbReference type="Proteomes" id="UP001164390"/>
    </source>
</evidence>
<organism evidence="1 2">
    <name type="scientific">Solicola gregarius</name>
    <dbReference type="NCBI Taxonomy" id="2908642"/>
    <lineage>
        <taxon>Bacteria</taxon>
        <taxon>Bacillati</taxon>
        <taxon>Actinomycetota</taxon>
        <taxon>Actinomycetes</taxon>
        <taxon>Propionibacteriales</taxon>
        <taxon>Nocardioidaceae</taxon>
        <taxon>Solicola</taxon>
    </lineage>
</organism>
<dbReference type="KEGG" id="sgrg:L0C25_06485"/>
<accession>A0AA46TJX2</accession>
<dbReference type="RefSeq" id="WP_271635633.1">
    <property type="nucleotide sequence ID" value="NZ_CP094970.1"/>
</dbReference>
<evidence type="ECO:0000313" key="1">
    <source>
        <dbReference type="EMBL" id="UYM06714.1"/>
    </source>
</evidence>
<dbReference type="Proteomes" id="UP001164390">
    <property type="component" value="Chromosome"/>
</dbReference>
<gene>
    <name evidence="1" type="ORF">L0C25_06485</name>
</gene>
<reference evidence="1" key="1">
    <citation type="submission" date="2022-01" db="EMBL/GenBank/DDBJ databases">
        <title>Nocardioidaceae gen. sp. A5X3R13.</title>
        <authorList>
            <person name="Lopez Marin M.A."/>
            <person name="Uhlik O."/>
        </authorList>
    </citation>
    <scope>NUCLEOTIDE SEQUENCE</scope>
    <source>
        <strain evidence="1">A5X3R13</strain>
    </source>
</reference>
<protein>
    <submittedName>
        <fullName evidence="1">Uncharacterized protein</fullName>
    </submittedName>
</protein>
<name>A0AA46TJX2_9ACTN</name>
<sequence length="268" mass="28930">MVLRAVAAAAPNHGSRSTALPSPPAVWHTSECWLAYDEAAKAGFVSAISQPTSEYALWVTDVGRSILVDGAEGREKWGIGYRTCIEVNRASERSSRAAIAAAVQLGQQDAHARLEVIGYTGSRAWDVRYTPRRFDLAAHEDLERAIGDAHRILAEASAAELLPVLLAREEPSYEDSTYVPMSIGVPSDAAELAADHVDESILLVGLIHGVAQGQRIVDAANHLRNRSDQPTDRIQRLATAVYELMGHNDGVPSAEAVRRARGALQPLQ</sequence>